<evidence type="ECO:0000313" key="7">
    <source>
        <dbReference type="Proteomes" id="UP000594480"/>
    </source>
</evidence>
<dbReference type="PRINTS" id="PR00455">
    <property type="entry name" value="HTHTETR"/>
</dbReference>
<organism evidence="6 7">
    <name type="scientific">Microbacterium schleiferi</name>
    <dbReference type="NCBI Taxonomy" id="69362"/>
    <lineage>
        <taxon>Bacteria</taxon>
        <taxon>Bacillati</taxon>
        <taxon>Actinomycetota</taxon>
        <taxon>Actinomycetes</taxon>
        <taxon>Micrococcales</taxon>
        <taxon>Microbacteriaceae</taxon>
        <taxon>Microbacterium</taxon>
    </lineage>
</organism>
<dbReference type="InterPro" id="IPR009057">
    <property type="entry name" value="Homeodomain-like_sf"/>
</dbReference>
<evidence type="ECO:0000256" key="1">
    <source>
        <dbReference type="ARBA" id="ARBA00023015"/>
    </source>
</evidence>
<dbReference type="SUPFAM" id="SSF46689">
    <property type="entry name" value="Homeodomain-like"/>
    <property type="match status" value="1"/>
</dbReference>
<keyword evidence="3" id="KW-0804">Transcription</keyword>
<evidence type="ECO:0000259" key="5">
    <source>
        <dbReference type="PROSITE" id="PS50977"/>
    </source>
</evidence>
<dbReference type="Gene3D" id="1.10.357.10">
    <property type="entry name" value="Tetracycline Repressor, domain 2"/>
    <property type="match status" value="1"/>
</dbReference>
<accession>A0A7S8MZB4</accession>
<evidence type="ECO:0000256" key="4">
    <source>
        <dbReference type="PROSITE-ProRule" id="PRU00335"/>
    </source>
</evidence>
<dbReference type="PANTHER" id="PTHR30055">
    <property type="entry name" value="HTH-TYPE TRANSCRIPTIONAL REGULATOR RUTR"/>
    <property type="match status" value="1"/>
</dbReference>
<dbReference type="PROSITE" id="PS50977">
    <property type="entry name" value="HTH_TETR_2"/>
    <property type="match status" value="1"/>
</dbReference>
<dbReference type="AlphaFoldDB" id="A0A7S8MZB4"/>
<dbReference type="InterPro" id="IPR050109">
    <property type="entry name" value="HTH-type_TetR-like_transc_reg"/>
</dbReference>
<protein>
    <submittedName>
        <fullName evidence="6">TetR/AcrR family transcriptional regulator</fullName>
    </submittedName>
</protein>
<evidence type="ECO:0000256" key="3">
    <source>
        <dbReference type="ARBA" id="ARBA00023163"/>
    </source>
</evidence>
<keyword evidence="1" id="KW-0805">Transcription regulation</keyword>
<feature type="domain" description="HTH tetR-type" evidence="5">
    <location>
        <begin position="15"/>
        <end position="75"/>
    </location>
</feature>
<reference evidence="6 7" key="1">
    <citation type="submission" date="2020-11" db="EMBL/GenBank/DDBJ databases">
        <title>Amino acid is mineralized and recycled by bacteria in oceanic microbiome.</title>
        <authorList>
            <person name="Zheng L.Y."/>
        </authorList>
    </citation>
    <scope>NUCLEOTIDE SEQUENCE [LARGE SCALE GENOMIC DNA]</scope>
    <source>
        <strain evidence="6 7">A32-1</strain>
    </source>
</reference>
<evidence type="ECO:0000313" key="6">
    <source>
        <dbReference type="EMBL" id="QPE05678.1"/>
    </source>
</evidence>
<dbReference type="PANTHER" id="PTHR30055:SF234">
    <property type="entry name" value="HTH-TYPE TRANSCRIPTIONAL REGULATOR BETI"/>
    <property type="match status" value="1"/>
</dbReference>
<gene>
    <name evidence="6" type="ORF">IT882_06745</name>
</gene>
<keyword evidence="2 4" id="KW-0238">DNA-binding</keyword>
<dbReference type="RefSeq" id="WP_195693693.1">
    <property type="nucleotide sequence ID" value="NZ_CP064760.1"/>
</dbReference>
<sequence length="203" mass="22346">MARTDRQPRTRLDPDARRAAILDAAAEAFTDQPYSEVTVSSIARRVGASDALIYRYFAGKEELYTAVVRLAIAQLLERQAAALEELDDGVPVRDRVRAATEVYLDHIASHASAWAMPLRYPGGEPAVAAALRARAREEYVGRLRALLAPSSQVRHEYALWGYFGFLDAACLRWVERECPEGDRDSLIDAALGSLEGALGDWAA</sequence>
<proteinExistence type="predicted"/>
<keyword evidence="7" id="KW-1185">Reference proteome</keyword>
<dbReference type="GO" id="GO:0000976">
    <property type="term" value="F:transcription cis-regulatory region binding"/>
    <property type="evidence" value="ECO:0007669"/>
    <property type="project" value="TreeGrafter"/>
</dbReference>
<dbReference type="Proteomes" id="UP000594480">
    <property type="component" value="Chromosome"/>
</dbReference>
<dbReference type="InterPro" id="IPR001647">
    <property type="entry name" value="HTH_TetR"/>
</dbReference>
<dbReference type="GO" id="GO:0003700">
    <property type="term" value="F:DNA-binding transcription factor activity"/>
    <property type="evidence" value="ECO:0007669"/>
    <property type="project" value="TreeGrafter"/>
</dbReference>
<dbReference type="EMBL" id="CP064760">
    <property type="protein sequence ID" value="QPE05678.1"/>
    <property type="molecule type" value="Genomic_DNA"/>
</dbReference>
<feature type="DNA-binding region" description="H-T-H motif" evidence="4">
    <location>
        <begin position="38"/>
        <end position="57"/>
    </location>
</feature>
<dbReference type="Pfam" id="PF00440">
    <property type="entry name" value="TetR_N"/>
    <property type="match status" value="1"/>
</dbReference>
<evidence type="ECO:0000256" key="2">
    <source>
        <dbReference type="ARBA" id="ARBA00023125"/>
    </source>
</evidence>
<name>A0A7S8MZB4_9MICO</name>
<dbReference type="KEGG" id="msf:IT882_06745"/>